<comment type="caution">
    <text evidence="9">The sequence shown here is derived from an EMBL/GenBank/DDBJ whole genome shotgun (WGS) entry which is preliminary data.</text>
</comment>
<dbReference type="GO" id="GO:0005829">
    <property type="term" value="C:cytosol"/>
    <property type="evidence" value="ECO:0007669"/>
    <property type="project" value="TreeGrafter"/>
</dbReference>
<dbReference type="Proteomes" id="UP000321927">
    <property type="component" value="Unassembled WGS sequence"/>
</dbReference>
<dbReference type="CDD" id="cd00438">
    <property type="entry name" value="cupin_RmlC"/>
    <property type="match status" value="1"/>
</dbReference>
<dbReference type="SUPFAM" id="SSF51182">
    <property type="entry name" value="RmlC-like cupins"/>
    <property type="match status" value="1"/>
</dbReference>
<dbReference type="GO" id="GO:0019305">
    <property type="term" value="P:dTDP-rhamnose biosynthetic process"/>
    <property type="evidence" value="ECO:0007669"/>
    <property type="project" value="TreeGrafter"/>
</dbReference>
<dbReference type="InterPro" id="IPR014710">
    <property type="entry name" value="RmlC-like_jellyroll"/>
</dbReference>
<evidence type="ECO:0000256" key="4">
    <source>
        <dbReference type="ARBA" id="ARBA00019595"/>
    </source>
</evidence>
<gene>
    <name evidence="10" type="ORF">ESW18_18380</name>
    <name evidence="9" type="ORF">LV84_03799</name>
</gene>
<organism evidence="9 11">
    <name type="scientific">Algoriphagus ratkowskyi</name>
    <dbReference type="NCBI Taxonomy" id="57028"/>
    <lineage>
        <taxon>Bacteria</taxon>
        <taxon>Pseudomonadati</taxon>
        <taxon>Bacteroidota</taxon>
        <taxon>Cytophagia</taxon>
        <taxon>Cytophagales</taxon>
        <taxon>Cyclobacteriaceae</taxon>
        <taxon>Algoriphagus</taxon>
    </lineage>
</organism>
<feature type="site" description="Participates in a stacking interaction with the thymidine ring of dTDP-4-oxo-6-deoxyglucose" evidence="8">
    <location>
        <position position="137"/>
    </location>
</feature>
<name>A0A2W7QZ18_9BACT</name>
<dbReference type="AlphaFoldDB" id="A0A2W7QZ18"/>
<keyword evidence="12" id="KW-1185">Reference proteome</keyword>
<dbReference type="InterPro" id="IPR011051">
    <property type="entry name" value="RmlC_Cupin_sf"/>
</dbReference>
<reference evidence="9 11" key="1">
    <citation type="submission" date="2018-06" db="EMBL/GenBank/DDBJ databases">
        <title>Genomic Encyclopedia of Archaeal and Bacterial Type Strains, Phase II (KMG-II): from individual species to whole genera.</title>
        <authorList>
            <person name="Goeker M."/>
        </authorList>
    </citation>
    <scope>NUCLEOTIDE SEQUENCE [LARGE SCALE GENOMIC DNA]</scope>
    <source>
        <strain evidence="9 11">DSM 22686</strain>
    </source>
</reference>
<evidence type="ECO:0000313" key="9">
    <source>
        <dbReference type="EMBL" id="PZX51290.1"/>
    </source>
</evidence>
<dbReference type="RefSeq" id="WP_086502912.1">
    <property type="nucleotide sequence ID" value="NZ_MSSV01000022.1"/>
</dbReference>
<dbReference type="Proteomes" id="UP000249115">
    <property type="component" value="Unassembled WGS sequence"/>
</dbReference>
<evidence type="ECO:0000313" key="10">
    <source>
        <dbReference type="EMBL" id="TXD75920.1"/>
    </source>
</evidence>
<protein>
    <recommendedName>
        <fullName evidence="4">dTDP-4-dehydrorhamnose 3,5-epimerase</fullName>
        <ecNumber evidence="3">5.1.3.13</ecNumber>
    </recommendedName>
    <alternativeName>
        <fullName evidence="6">Thymidine diphospho-4-keto-rhamnose 3,5-epimerase</fullName>
    </alternativeName>
    <alternativeName>
        <fullName evidence="5">dTDP-4-keto-6-deoxyglucose 3,5-epimerase</fullName>
    </alternativeName>
    <alternativeName>
        <fullName evidence="7">dTDP-6-deoxy-D-xylo-4-hexulose 3,5-epimerase</fullName>
    </alternativeName>
</protein>
<comment type="catalytic activity">
    <reaction evidence="1">
        <text>dTDP-4-dehydro-6-deoxy-alpha-D-glucose = dTDP-4-dehydro-beta-L-rhamnose</text>
        <dbReference type="Rhea" id="RHEA:16969"/>
        <dbReference type="ChEBI" id="CHEBI:57649"/>
        <dbReference type="ChEBI" id="CHEBI:62830"/>
        <dbReference type="EC" id="5.1.3.13"/>
    </reaction>
</comment>
<evidence type="ECO:0000313" key="12">
    <source>
        <dbReference type="Proteomes" id="UP000321927"/>
    </source>
</evidence>
<evidence type="ECO:0000256" key="5">
    <source>
        <dbReference type="ARBA" id="ARBA00029758"/>
    </source>
</evidence>
<evidence type="ECO:0000256" key="3">
    <source>
        <dbReference type="ARBA" id="ARBA00012098"/>
    </source>
</evidence>
<dbReference type="InterPro" id="IPR000888">
    <property type="entry name" value="RmlC-like"/>
</dbReference>
<evidence type="ECO:0000256" key="2">
    <source>
        <dbReference type="ARBA" id="ARBA00001997"/>
    </source>
</evidence>
<dbReference type="EC" id="5.1.3.13" evidence="3"/>
<evidence type="ECO:0000313" key="11">
    <source>
        <dbReference type="Proteomes" id="UP000249115"/>
    </source>
</evidence>
<sequence>MKVKPTKIEGCFEIEIIIREDGRGRLVKNFHKTSFEKLGLMTDFPEHYYSVSKKNVLRGLHFQVPSQHHIKLVSCLEGRILDVVVDLRIGSPTYGDHLMIELNSEKANMLYVPEGCAHGFFTLSTKSIFLNRTSTMYSNSHDGGIHWDSCGIEWPTTNPIISKKDKYLPELENFDSPFKFQPTI</sequence>
<dbReference type="Gene3D" id="2.60.120.10">
    <property type="entry name" value="Jelly Rolls"/>
    <property type="match status" value="1"/>
</dbReference>
<dbReference type="Pfam" id="PF00908">
    <property type="entry name" value="dTDP_sugar_isom"/>
    <property type="match status" value="1"/>
</dbReference>
<dbReference type="GO" id="GO:0000271">
    <property type="term" value="P:polysaccharide biosynthetic process"/>
    <property type="evidence" value="ECO:0007669"/>
    <property type="project" value="TreeGrafter"/>
</dbReference>
<dbReference type="PANTHER" id="PTHR21047:SF2">
    <property type="entry name" value="THYMIDINE DIPHOSPHO-4-KETO-RHAMNOSE 3,5-EPIMERASE"/>
    <property type="match status" value="1"/>
</dbReference>
<dbReference type="PANTHER" id="PTHR21047">
    <property type="entry name" value="DTDP-6-DEOXY-D-GLUCOSE-3,5 EPIMERASE"/>
    <property type="match status" value="1"/>
</dbReference>
<proteinExistence type="predicted"/>
<evidence type="ECO:0000256" key="6">
    <source>
        <dbReference type="ARBA" id="ARBA00031424"/>
    </source>
</evidence>
<dbReference type="EMBL" id="VORV01000017">
    <property type="protein sequence ID" value="TXD75920.1"/>
    <property type="molecule type" value="Genomic_DNA"/>
</dbReference>
<evidence type="ECO:0000256" key="7">
    <source>
        <dbReference type="ARBA" id="ARBA00033311"/>
    </source>
</evidence>
<comment type="function">
    <text evidence="2">Catalyzes the epimerization of the C3' and C5'positions of dTDP-6-deoxy-D-xylo-4-hexulose, forming dTDP-6-deoxy-L-lyxo-4-hexulose.</text>
</comment>
<evidence type="ECO:0000256" key="1">
    <source>
        <dbReference type="ARBA" id="ARBA00001298"/>
    </source>
</evidence>
<dbReference type="GO" id="GO:0008830">
    <property type="term" value="F:dTDP-4-dehydrorhamnose 3,5-epimerase activity"/>
    <property type="evidence" value="ECO:0007669"/>
    <property type="project" value="UniProtKB-EC"/>
</dbReference>
<dbReference type="EMBL" id="QKZU01000019">
    <property type="protein sequence ID" value="PZX51290.1"/>
    <property type="molecule type" value="Genomic_DNA"/>
</dbReference>
<dbReference type="OrthoDB" id="9800680at2"/>
<reference evidence="10 12" key="2">
    <citation type="submission" date="2019-08" db="EMBL/GenBank/DDBJ databases">
        <title>Genome of Algoriphagus ratkowskyi IC026.</title>
        <authorList>
            <person name="Bowman J.P."/>
        </authorList>
    </citation>
    <scope>NUCLEOTIDE SEQUENCE [LARGE SCALE GENOMIC DNA]</scope>
    <source>
        <strain evidence="10 12">IC026</strain>
    </source>
</reference>
<evidence type="ECO:0000256" key="8">
    <source>
        <dbReference type="PIRSR" id="PIRSR600888-3"/>
    </source>
</evidence>
<accession>A0A2W7QZ18</accession>